<dbReference type="EMBL" id="RWGY01000039">
    <property type="protein sequence ID" value="TVU10113.1"/>
    <property type="molecule type" value="Genomic_DNA"/>
</dbReference>
<evidence type="ECO:0000256" key="3">
    <source>
        <dbReference type="ARBA" id="ARBA00007853"/>
    </source>
</evidence>
<dbReference type="FunFam" id="2.30.30.1040:FF:000001">
    <property type="entry name" value="Auxin response factor"/>
    <property type="match status" value="1"/>
</dbReference>
<organism evidence="10 11">
    <name type="scientific">Eragrostis curvula</name>
    <name type="common">weeping love grass</name>
    <dbReference type="NCBI Taxonomy" id="38414"/>
    <lineage>
        <taxon>Eukaryota</taxon>
        <taxon>Viridiplantae</taxon>
        <taxon>Streptophyta</taxon>
        <taxon>Embryophyta</taxon>
        <taxon>Tracheophyta</taxon>
        <taxon>Spermatophyta</taxon>
        <taxon>Magnoliopsida</taxon>
        <taxon>Liliopsida</taxon>
        <taxon>Poales</taxon>
        <taxon>Poaceae</taxon>
        <taxon>PACMAD clade</taxon>
        <taxon>Chloridoideae</taxon>
        <taxon>Eragrostideae</taxon>
        <taxon>Eragrostidinae</taxon>
        <taxon>Eragrostis</taxon>
    </lineage>
</organism>
<evidence type="ECO:0000313" key="11">
    <source>
        <dbReference type="Proteomes" id="UP000324897"/>
    </source>
</evidence>
<dbReference type="InterPro" id="IPR015300">
    <property type="entry name" value="DNA-bd_pseudobarrel_sf"/>
</dbReference>
<evidence type="ECO:0000256" key="4">
    <source>
        <dbReference type="ARBA" id="ARBA00023015"/>
    </source>
</evidence>
<evidence type="ECO:0000256" key="7">
    <source>
        <dbReference type="ARBA" id="ARBA00023242"/>
    </source>
</evidence>
<protein>
    <recommendedName>
        <fullName evidence="9">Auxin response factor domain-containing protein</fullName>
    </recommendedName>
</protein>
<evidence type="ECO:0000313" key="10">
    <source>
        <dbReference type="EMBL" id="TVU10113.1"/>
    </source>
</evidence>
<dbReference type="Gene3D" id="2.30.30.1040">
    <property type="match status" value="1"/>
</dbReference>
<comment type="subcellular location">
    <subcellularLocation>
        <location evidence="2">Nucleus</location>
    </subcellularLocation>
</comment>
<dbReference type="CDD" id="cd10017">
    <property type="entry name" value="B3_DNA"/>
    <property type="match status" value="1"/>
</dbReference>
<dbReference type="GO" id="GO:0005634">
    <property type="term" value="C:nucleus"/>
    <property type="evidence" value="ECO:0007669"/>
    <property type="project" value="UniProtKB-SubCell"/>
</dbReference>
<evidence type="ECO:0000259" key="9">
    <source>
        <dbReference type="Pfam" id="PF06507"/>
    </source>
</evidence>
<dbReference type="GO" id="GO:0006355">
    <property type="term" value="P:regulation of DNA-templated transcription"/>
    <property type="evidence" value="ECO:0007669"/>
    <property type="project" value="InterPro"/>
</dbReference>
<keyword evidence="11" id="KW-1185">Reference proteome</keyword>
<evidence type="ECO:0000256" key="6">
    <source>
        <dbReference type="ARBA" id="ARBA00023163"/>
    </source>
</evidence>
<dbReference type="AlphaFoldDB" id="A0A5J9TFC0"/>
<dbReference type="PANTHER" id="PTHR31384:SF72">
    <property type="entry name" value="AUXIN RESPONSE FACTOR 4"/>
    <property type="match status" value="1"/>
</dbReference>
<accession>A0A5J9TFC0</accession>
<feature type="domain" description="Auxin response factor" evidence="9">
    <location>
        <begin position="286"/>
        <end position="366"/>
    </location>
</feature>
<dbReference type="Gene3D" id="2.40.330.10">
    <property type="entry name" value="DNA-binding pseudobarrel domain"/>
    <property type="match status" value="1"/>
</dbReference>
<dbReference type="GO" id="GO:0003677">
    <property type="term" value="F:DNA binding"/>
    <property type="evidence" value="ECO:0007669"/>
    <property type="project" value="UniProtKB-KW"/>
</dbReference>
<dbReference type="Pfam" id="PF06507">
    <property type="entry name" value="ARF_AD"/>
    <property type="match status" value="1"/>
</dbReference>
<dbReference type="GO" id="GO:0009734">
    <property type="term" value="P:auxin-activated signaling pathway"/>
    <property type="evidence" value="ECO:0007669"/>
    <property type="project" value="UniProtKB-KW"/>
</dbReference>
<keyword evidence="4" id="KW-0805">Transcription regulation</keyword>
<keyword evidence="5" id="KW-0238">DNA-binding</keyword>
<keyword evidence="6" id="KW-0804">Transcription</keyword>
<name>A0A5J9TFC0_9POAL</name>
<dbReference type="Gramene" id="TVU10113">
    <property type="protein sequence ID" value="TVU10113"/>
    <property type="gene ID" value="EJB05_43621"/>
</dbReference>
<evidence type="ECO:0000256" key="2">
    <source>
        <dbReference type="ARBA" id="ARBA00004123"/>
    </source>
</evidence>
<dbReference type="Proteomes" id="UP000324897">
    <property type="component" value="Chromosome 3"/>
</dbReference>
<gene>
    <name evidence="10" type="ORF">EJB05_43621</name>
</gene>
<comment type="function">
    <text evidence="1">Auxin response factors (ARFs) are transcriptional factors that bind specifically to the DNA sequence 5'-TGTCTC-3' found in the auxin-responsive promoter elements (AuxREs).</text>
</comment>
<dbReference type="OrthoDB" id="1050118at2759"/>
<sequence>MLAAAMAPSPTPQPAFNSGDPLYSELWRACAGPLATVPRPGDLVFYFLQGHIEQVEADTNQVAQNQTRLYNLPSKLLCRVLNVELKAEPYTDEVYAQIMIMLEPEISLLGLGFFMQQNEVAAVDKASSGSIATLPRPALSSFWKTLTPSDVSTHGAFSLLRRHANDCLPPLDMTQSPPTQELVAKDLHGIEWRFRHIFRGMSSFPAYSAYQFPDPVLNFSCFPCRGENGDIRVGVRRAMRQLSNAPSSVISSQSLHLEVLATAWHAINTRNMFTVNYKPRTSPSEFIVPYDQYMESVKNNYSIGTKFRMRFDGGEVPEQRFTGTVVGWENLDPLWPESSWRCLKVRWDEPSTIPRPDRVSPWKIELDSSSLIVAMAQHKLSD</sequence>
<comment type="caution">
    <text evidence="10">The sequence shown here is derived from an EMBL/GenBank/DDBJ whole genome shotgun (WGS) entry which is preliminary data.</text>
</comment>
<dbReference type="InterPro" id="IPR003340">
    <property type="entry name" value="B3_DNA-bd"/>
</dbReference>
<proteinExistence type="inferred from homology"/>
<evidence type="ECO:0000256" key="1">
    <source>
        <dbReference type="ARBA" id="ARBA00003182"/>
    </source>
</evidence>
<dbReference type="PANTHER" id="PTHR31384">
    <property type="entry name" value="AUXIN RESPONSE FACTOR 4-RELATED"/>
    <property type="match status" value="1"/>
</dbReference>
<dbReference type="InterPro" id="IPR010525">
    <property type="entry name" value="ARF_dom"/>
</dbReference>
<comment type="similarity">
    <text evidence="3">Belongs to the ARF family.</text>
</comment>
<reference evidence="10 11" key="1">
    <citation type="journal article" date="2019" name="Sci. Rep.">
        <title>A high-quality genome of Eragrostis curvula grass provides insights into Poaceae evolution and supports new strategies to enhance forage quality.</title>
        <authorList>
            <person name="Carballo J."/>
            <person name="Santos B.A.C.M."/>
            <person name="Zappacosta D."/>
            <person name="Garbus I."/>
            <person name="Selva J.P."/>
            <person name="Gallo C.A."/>
            <person name="Diaz A."/>
            <person name="Albertini E."/>
            <person name="Caccamo M."/>
            <person name="Echenique V."/>
        </authorList>
    </citation>
    <scope>NUCLEOTIDE SEQUENCE [LARGE SCALE GENOMIC DNA]</scope>
    <source>
        <strain evidence="11">cv. Victoria</strain>
        <tissue evidence="10">Leaf</tissue>
    </source>
</reference>
<evidence type="ECO:0000256" key="8">
    <source>
        <dbReference type="ARBA" id="ARBA00023294"/>
    </source>
</evidence>
<dbReference type="InterPro" id="IPR044835">
    <property type="entry name" value="ARF_plant"/>
</dbReference>
<dbReference type="SUPFAM" id="SSF101936">
    <property type="entry name" value="DNA-binding pseudobarrel domain"/>
    <property type="match status" value="1"/>
</dbReference>
<keyword evidence="7" id="KW-0539">Nucleus</keyword>
<keyword evidence="8" id="KW-0927">Auxin signaling pathway</keyword>
<feature type="non-terminal residue" evidence="10">
    <location>
        <position position="1"/>
    </location>
</feature>
<evidence type="ECO:0000256" key="5">
    <source>
        <dbReference type="ARBA" id="ARBA00023125"/>
    </source>
</evidence>